<feature type="domain" description="Aminoglycoside phosphotransferase" evidence="2">
    <location>
        <begin position="40"/>
        <end position="239"/>
    </location>
</feature>
<dbReference type="Proteomes" id="UP000230766">
    <property type="component" value="Unassembled WGS sequence"/>
</dbReference>
<dbReference type="AlphaFoldDB" id="A0A2M7EAX5"/>
<dbReference type="InterPro" id="IPR050249">
    <property type="entry name" value="Pseudomonas-type_ThrB"/>
</dbReference>
<proteinExistence type="inferred from homology"/>
<dbReference type="Gene3D" id="3.90.1200.10">
    <property type="match status" value="1"/>
</dbReference>
<dbReference type="PANTHER" id="PTHR21064">
    <property type="entry name" value="AMINOGLYCOSIDE PHOSPHOTRANSFERASE DOMAIN-CONTAINING PROTEIN-RELATED"/>
    <property type="match status" value="1"/>
</dbReference>
<evidence type="ECO:0000259" key="2">
    <source>
        <dbReference type="Pfam" id="PF01636"/>
    </source>
</evidence>
<comment type="similarity">
    <text evidence="1">Belongs to the pseudomonas-type ThrB family.</text>
</comment>
<evidence type="ECO:0000313" key="3">
    <source>
        <dbReference type="EMBL" id="PIV64900.1"/>
    </source>
</evidence>
<dbReference type="SUPFAM" id="SSF56112">
    <property type="entry name" value="Protein kinase-like (PK-like)"/>
    <property type="match status" value="1"/>
</dbReference>
<dbReference type="GO" id="GO:0019202">
    <property type="term" value="F:amino acid kinase activity"/>
    <property type="evidence" value="ECO:0007669"/>
    <property type="project" value="TreeGrafter"/>
</dbReference>
<dbReference type="InterPro" id="IPR002575">
    <property type="entry name" value="Aminoglycoside_PTrfase"/>
</dbReference>
<gene>
    <name evidence="3" type="ORF">COS09_02415</name>
</gene>
<dbReference type="Pfam" id="PF01636">
    <property type="entry name" value="APH"/>
    <property type="match status" value="1"/>
</dbReference>
<dbReference type="InterPro" id="IPR011009">
    <property type="entry name" value="Kinase-like_dom_sf"/>
</dbReference>
<name>A0A2M7EAX5_9BACT</name>
<protein>
    <recommendedName>
        <fullName evidence="2">Aminoglycoside phosphotransferase domain-containing protein</fullName>
    </recommendedName>
</protein>
<evidence type="ECO:0000256" key="1">
    <source>
        <dbReference type="ARBA" id="ARBA00038240"/>
    </source>
</evidence>
<dbReference type="EMBL" id="PETJ01000064">
    <property type="protein sequence ID" value="PIV64900.1"/>
    <property type="molecule type" value="Genomic_DNA"/>
</dbReference>
<evidence type="ECO:0000313" key="4">
    <source>
        <dbReference type="Proteomes" id="UP000230766"/>
    </source>
</evidence>
<dbReference type="PANTHER" id="PTHR21064:SF6">
    <property type="entry name" value="AMINOGLYCOSIDE PHOSPHOTRANSFERASE DOMAIN-CONTAINING PROTEIN"/>
    <property type="match status" value="1"/>
</dbReference>
<organism evidence="3 4">
    <name type="scientific">Candidatus Nealsonbacteria bacterium CG01_land_8_20_14_3_00_12</name>
    <dbReference type="NCBI Taxonomy" id="1974697"/>
    <lineage>
        <taxon>Bacteria</taxon>
        <taxon>Candidatus Nealsoniibacteriota</taxon>
    </lineage>
</organism>
<dbReference type="Gene3D" id="3.30.200.20">
    <property type="entry name" value="Phosphorylase Kinase, domain 1"/>
    <property type="match status" value="1"/>
</dbReference>
<sequence length="331" mass="39040">MLTKQKFSKSALRKILSGFDLGKLKEIKPLATSGNITHIIKTNRNNYLLRLCPTGPRWRSKEEIAGELELINRLLKNKFPVPRPVAAREGEFIISWKNHFGYLKNFINGSPKLNPYPEEIRKFGELIGRFHNLVKNYKTKNKREHIWALKETREYFQEKKGLILKSDFNNKREFTEKMAKELSLLYFPDDLPSGTIHEDLGKRHVIWQKDEILGIIDFDRSYYGKLVFDLAEACRGWCFINNWREWSNKNFRAFINSYQNERKLAKIEKKYLADAIKFGILERSLSFCLRFIEVTRDSKDEKFAWHSISERGLLGMVNANKKKIEKIMKIA</sequence>
<accession>A0A2M7EAX5</accession>
<reference evidence="4" key="1">
    <citation type="submission" date="2017-09" db="EMBL/GenBank/DDBJ databases">
        <title>Depth-based differentiation of microbial function through sediment-hosted aquifers and enrichment of novel symbionts in the deep terrestrial subsurface.</title>
        <authorList>
            <person name="Probst A.J."/>
            <person name="Ladd B."/>
            <person name="Jarett J.K."/>
            <person name="Geller-Mcgrath D.E."/>
            <person name="Sieber C.M.K."/>
            <person name="Emerson J.B."/>
            <person name="Anantharaman K."/>
            <person name="Thomas B.C."/>
            <person name="Malmstrom R."/>
            <person name="Stieglmeier M."/>
            <person name="Klingl A."/>
            <person name="Woyke T."/>
            <person name="Ryan C.M."/>
            <person name="Banfield J.F."/>
        </authorList>
    </citation>
    <scope>NUCLEOTIDE SEQUENCE [LARGE SCALE GENOMIC DNA]</scope>
</reference>
<comment type="caution">
    <text evidence="3">The sequence shown here is derived from an EMBL/GenBank/DDBJ whole genome shotgun (WGS) entry which is preliminary data.</text>
</comment>